<dbReference type="Pfam" id="PF00823">
    <property type="entry name" value="PPE"/>
    <property type="match status" value="1"/>
</dbReference>
<feature type="compositionally biased region" description="Basic and acidic residues" evidence="2">
    <location>
        <begin position="432"/>
        <end position="445"/>
    </location>
</feature>
<proteinExistence type="inferred from homology"/>
<feature type="region of interest" description="Disordered" evidence="2">
    <location>
        <begin position="372"/>
        <end position="466"/>
    </location>
</feature>
<feature type="domain" description="PPE" evidence="3">
    <location>
        <begin position="74"/>
        <end position="222"/>
    </location>
</feature>
<dbReference type="RefSeq" id="WP_086780569.1">
    <property type="nucleotide sequence ID" value="NZ_JAGIOO010000001.1"/>
</dbReference>
<sequence>MTQPQNGEYRQVESQTDPAEQDSFRRGVFGGVDNDRDAVAAQERELRQGLKMGDDRALNQCGNWAAFEHQALYDQITNGNEPAVAYEQAALWTELGNDMAKSSQEMDQLIKATQHGWVGDGAEAARESTLRLAKWGGDAAQTSQYMGNRTNDLGLLAEDAKSRMPEPVKYDEKQMMLEGLKSGGLFGLAKAAVHDIPAKRAEADNAHENAIRVMQNNEAGSRHVDETTPVFTPPPEVKGPGPGPNPPIIIEERRPPEPPPKVQPPHIQQPPPKVTPPVVTPIPVPVRPTPPPVTPPRTIKPPVGKPPVVPPGCVGIDAGKPPPGVGKTDPTRVGGKPPVLPGQTGNLPPGQAGLSRTPGGIAPGGILGALTGDSKPPAGRTGFGPGGVAGAAPGASGATGVGTGAGANAAAAGARGPAGAPGLGGGPMGAGGKKEEDKEHKRADYLQETEDVWGDGSRVAPPVIGE</sequence>
<feature type="compositionally biased region" description="Low complexity" evidence="2">
    <location>
        <begin position="406"/>
        <end position="418"/>
    </location>
</feature>
<reference evidence="4 5" key="1">
    <citation type="submission" date="2021-03" db="EMBL/GenBank/DDBJ databases">
        <title>Sequencing the genomes of 1000 actinobacteria strains.</title>
        <authorList>
            <person name="Klenk H.-P."/>
        </authorList>
    </citation>
    <scope>NUCLEOTIDE SEQUENCE [LARGE SCALE GENOMIC DNA]</scope>
    <source>
        <strain evidence="4 5">DSM 44580</strain>
    </source>
</reference>
<feature type="compositionally biased region" description="Pro residues" evidence="2">
    <location>
        <begin position="257"/>
        <end position="305"/>
    </location>
</feature>
<feature type="compositionally biased region" description="Polar residues" evidence="2">
    <location>
        <begin position="1"/>
        <end position="18"/>
    </location>
</feature>
<name>A0ABS5AHU2_9PSEU</name>
<dbReference type="SUPFAM" id="SSF140459">
    <property type="entry name" value="PE/PPE dimer-like"/>
    <property type="match status" value="1"/>
</dbReference>
<accession>A0ABS5AHU2</accession>
<evidence type="ECO:0000256" key="2">
    <source>
        <dbReference type="SAM" id="MobiDB-lite"/>
    </source>
</evidence>
<dbReference type="EMBL" id="JAGIOO010000001">
    <property type="protein sequence ID" value="MBP2475794.1"/>
    <property type="molecule type" value="Genomic_DNA"/>
</dbReference>
<dbReference type="InterPro" id="IPR000030">
    <property type="entry name" value="PPE_dom"/>
</dbReference>
<comment type="similarity">
    <text evidence="1">Belongs to the mycobacterial PPE family.</text>
</comment>
<dbReference type="PRINTS" id="PR01217">
    <property type="entry name" value="PRICHEXTENSN"/>
</dbReference>
<organism evidence="4 5">
    <name type="scientific">Crossiella equi</name>
    <dbReference type="NCBI Taxonomy" id="130796"/>
    <lineage>
        <taxon>Bacteria</taxon>
        <taxon>Bacillati</taxon>
        <taxon>Actinomycetota</taxon>
        <taxon>Actinomycetes</taxon>
        <taxon>Pseudonocardiales</taxon>
        <taxon>Pseudonocardiaceae</taxon>
        <taxon>Crossiella</taxon>
    </lineage>
</organism>
<evidence type="ECO:0000256" key="1">
    <source>
        <dbReference type="ARBA" id="ARBA00010652"/>
    </source>
</evidence>
<evidence type="ECO:0000259" key="3">
    <source>
        <dbReference type="Pfam" id="PF00823"/>
    </source>
</evidence>
<feature type="region of interest" description="Disordered" evidence="2">
    <location>
        <begin position="216"/>
        <end position="305"/>
    </location>
</feature>
<keyword evidence="5" id="KW-1185">Reference proteome</keyword>
<dbReference type="Proteomes" id="UP001519363">
    <property type="component" value="Unassembled WGS sequence"/>
</dbReference>
<evidence type="ECO:0000313" key="5">
    <source>
        <dbReference type="Proteomes" id="UP001519363"/>
    </source>
</evidence>
<dbReference type="InterPro" id="IPR038332">
    <property type="entry name" value="PPE_sf"/>
</dbReference>
<gene>
    <name evidence="4" type="ORF">JOF53_004666</name>
</gene>
<comment type="caution">
    <text evidence="4">The sequence shown here is derived from an EMBL/GenBank/DDBJ whole genome shotgun (WGS) entry which is preliminary data.</text>
</comment>
<feature type="compositionally biased region" description="Pro residues" evidence="2">
    <location>
        <begin position="231"/>
        <end position="247"/>
    </location>
</feature>
<dbReference type="Gene3D" id="1.20.1260.20">
    <property type="entry name" value="PPE superfamily"/>
    <property type="match status" value="1"/>
</dbReference>
<protein>
    <recommendedName>
        <fullName evidence="3">PPE domain-containing protein</fullName>
    </recommendedName>
</protein>
<feature type="compositionally biased region" description="Gly residues" evidence="2">
    <location>
        <begin position="419"/>
        <end position="431"/>
    </location>
</feature>
<feature type="region of interest" description="Disordered" evidence="2">
    <location>
        <begin position="1"/>
        <end position="36"/>
    </location>
</feature>
<evidence type="ECO:0000313" key="4">
    <source>
        <dbReference type="EMBL" id="MBP2475794.1"/>
    </source>
</evidence>